<name>A0A1D6NGV1_MAIZE</name>
<sequence length="17" mass="1962">MLQYTHMLVVSCIHSCP</sequence>
<accession>A0A1D6NGV1</accession>
<gene>
    <name evidence="1" type="ORF">ZEAMMB73_Zm00001d043992</name>
</gene>
<evidence type="ECO:0000313" key="1">
    <source>
        <dbReference type="EMBL" id="ONM39633.1"/>
    </source>
</evidence>
<protein>
    <submittedName>
        <fullName evidence="1">BZIP transcription factor1</fullName>
    </submittedName>
</protein>
<dbReference type="EMBL" id="CM007649">
    <property type="protein sequence ID" value="ONM39633.1"/>
    <property type="molecule type" value="Genomic_DNA"/>
</dbReference>
<organism evidence="1">
    <name type="scientific">Zea mays</name>
    <name type="common">Maize</name>
    <dbReference type="NCBI Taxonomy" id="4577"/>
    <lineage>
        <taxon>Eukaryota</taxon>
        <taxon>Viridiplantae</taxon>
        <taxon>Streptophyta</taxon>
        <taxon>Embryophyta</taxon>
        <taxon>Tracheophyta</taxon>
        <taxon>Spermatophyta</taxon>
        <taxon>Magnoliopsida</taxon>
        <taxon>Liliopsida</taxon>
        <taxon>Poales</taxon>
        <taxon>Poaceae</taxon>
        <taxon>PACMAD clade</taxon>
        <taxon>Panicoideae</taxon>
        <taxon>Andropogonodae</taxon>
        <taxon>Andropogoneae</taxon>
        <taxon>Tripsacinae</taxon>
        <taxon>Zea</taxon>
    </lineage>
</organism>
<proteinExistence type="predicted"/>
<reference evidence="1" key="1">
    <citation type="submission" date="2015-12" db="EMBL/GenBank/DDBJ databases">
        <title>Update maize B73 reference genome by single molecule sequencing technologies.</title>
        <authorList>
            <consortium name="Maize Genome Sequencing Project"/>
            <person name="Ware D."/>
        </authorList>
    </citation>
    <scope>NUCLEOTIDE SEQUENCE [LARGE SCALE GENOMIC DNA]</scope>
    <source>
        <tissue evidence="1">Seedling</tissue>
    </source>
</reference>
<dbReference type="AlphaFoldDB" id="A0A1D6NGV1"/>